<evidence type="ECO:0000256" key="9">
    <source>
        <dbReference type="HAMAP-Rule" id="MF_00237"/>
    </source>
</evidence>
<evidence type="ECO:0000256" key="11">
    <source>
        <dbReference type="SAM" id="Phobius"/>
    </source>
</evidence>
<dbReference type="GO" id="GO:0033281">
    <property type="term" value="C:TAT protein transport complex"/>
    <property type="evidence" value="ECO:0007669"/>
    <property type="project" value="UniProtKB-UniRule"/>
</dbReference>
<name>A0A1R3WE69_9RHOB</name>
<comment type="subunit">
    <text evidence="9">The Tat system comprises two distinct complexes: a TatABC complex, containing multiple copies of TatA, TatB and TatC subunits, and a separate TatA complex, containing only TatA subunits. Substrates initially bind to the TatABC complex, which probably triggers association of the separate TatA complex to form the active translocon.</text>
</comment>
<keyword evidence="4 9" id="KW-0812">Transmembrane</keyword>
<dbReference type="OrthoDB" id="7206969at2"/>
<comment type="function">
    <text evidence="9">Part of the twin-arginine translocation (Tat) system that transports large folded proteins containing a characteristic twin-arginine motif in their signal peptide across membranes. Together with TatC, TatB is part of a receptor directly interacting with Tat signal peptides. TatB may form an oligomeric binding site that transiently accommodates folded Tat precursor proteins before their translocation.</text>
</comment>
<keyword evidence="5 9" id="KW-0653">Protein transport</keyword>
<reference evidence="12 13" key="1">
    <citation type="submission" date="2017-01" db="EMBL/GenBank/DDBJ databases">
        <authorList>
            <person name="Mah S.A."/>
            <person name="Swanson W.J."/>
            <person name="Moy G.W."/>
            <person name="Vacquier V.D."/>
        </authorList>
    </citation>
    <scope>NUCLEOTIDE SEQUENCE [LARGE SCALE GENOMIC DNA]</scope>
    <source>
        <strain evidence="12 13">DSM 21219</strain>
    </source>
</reference>
<sequence>MFDLGWSELLLIGIVALIVVGPKDLPVLFRNVGRFIGKAKGMAREFTNAMNEAADESGLRDVSKSLKTATNPLGSALDELKGAARDMTRGFDGQADDAPPITPRNKAPEDKVERMPAAAEPDTGAATDTSSAPKASAPGGVAENLPTAMPAETDGTEQAGRHEPGGRD</sequence>
<evidence type="ECO:0000256" key="6">
    <source>
        <dbReference type="ARBA" id="ARBA00022989"/>
    </source>
</evidence>
<comment type="subcellular location">
    <subcellularLocation>
        <location evidence="9">Cell membrane</location>
        <topology evidence="9">Single-pass membrane protein</topology>
    </subcellularLocation>
    <subcellularLocation>
        <location evidence="1">Membrane</location>
        <topology evidence="1">Single-pass membrane protein</topology>
    </subcellularLocation>
</comment>
<keyword evidence="6 9" id="KW-1133">Transmembrane helix</keyword>
<feature type="transmembrane region" description="Helical" evidence="11">
    <location>
        <begin position="6"/>
        <end position="25"/>
    </location>
</feature>
<accession>A0A1R3WE69</accession>
<dbReference type="GO" id="GO:0008320">
    <property type="term" value="F:protein transmembrane transporter activity"/>
    <property type="evidence" value="ECO:0007669"/>
    <property type="project" value="UniProtKB-UniRule"/>
</dbReference>
<keyword evidence="3 9" id="KW-1003">Cell membrane</keyword>
<evidence type="ECO:0000256" key="1">
    <source>
        <dbReference type="ARBA" id="ARBA00004167"/>
    </source>
</evidence>
<dbReference type="NCBIfam" id="TIGR01410">
    <property type="entry name" value="tatB"/>
    <property type="match status" value="1"/>
</dbReference>
<evidence type="ECO:0000256" key="5">
    <source>
        <dbReference type="ARBA" id="ARBA00022927"/>
    </source>
</evidence>
<dbReference type="HAMAP" id="MF_00237">
    <property type="entry name" value="TatB"/>
    <property type="match status" value="1"/>
</dbReference>
<dbReference type="PANTHER" id="PTHR33162">
    <property type="entry name" value="SEC-INDEPENDENT PROTEIN TRANSLOCASE PROTEIN TATA, CHLOROPLASTIC"/>
    <property type="match status" value="1"/>
</dbReference>
<dbReference type="STRING" id="515897.SAMN05421849_0502"/>
<evidence type="ECO:0000256" key="2">
    <source>
        <dbReference type="ARBA" id="ARBA00022448"/>
    </source>
</evidence>
<dbReference type="PRINTS" id="PR01506">
    <property type="entry name" value="TATBPROTEIN"/>
</dbReference>
<evidence type="ECO:0000256" key="7">
    <source>
        <dbReference type="ARBA" id="ARBA00023010"/>
    </source>
</evidence>
<dbReference type="GO" id="GO:0043953">
    <property type="term" value="P:protein transport by the Tat complex"/>
    <property type="evidence" value="ECO:0007669"/>
    <property type="project" value="UniProtKB-UniRule"/>
</dbReference>
<protein>
    <recommendedName>
        <fullName evidence="9">Sec-independent protein translocase protein TatB</fullName>
    </recommendedName>
</protein>
<evidence type="ECO:0000256" key="4">
    <source>
        <dbReference type="ARBA" id="ARBA00022692"/>
    </source>
</evidence>
<feature type="compositionally biased region" description="Basic and acidic residues" evidence="10">
    <location>
        <begin position="78"/>
        <end position="89"/>
    </location>
</feature>
<comment type="similarity">
    <text evidence="9">Belongs to the TatB family.</text>
</comment>
<feature type="compositionally biased region" description="Basic and acidic residues" evidence="10">
    <location>
        <begin position="159"/>
        <end position="168"/>
    </location>
</feature>
<evidence type="ECO:0000256" key="10">
    <source>
        <dbReference type="SAM" id="MobiDB-lite"/>
    </source>
</evidence>
<dbReference type="EMBL" id="FTPS01000001">
    <property type="protein sequence ID" value="SIT76380.1"/>
    <property type="molecule type" value="Genomic_DNA"/>
</dbReference>
<proteinExistence type="inferred from homology"/>
<keyword evidence="2 9" id="KW-0813">Transport</keyword>
<evidence type="ECO:0000313" key="12">
    <source>
        <dbReference type="EMBL" id="SIT76380.1"/>
    </source>
</evidence>
<evidence type="ECO:0000256" key="3">
    <source>
        <dbReference type="ARBA" id="ARBA00022475"/>
    </source>
</evidence>
<evidence type="ECO:0000256" key="8">
    <source>
        <dbReference type="ARBA" id="ARBA00023136"/>
    </source>
</evidence>
<dbReference type="InterPro" id="IPR018448">
    <property type="entry name" value="TatB"/>
</dbReference>
<gene>
    <name evidence="9" type="primary">tatB</name>
    <name evidence="12" type="ORF">SAMN05421849_0502</name>
</gene>
<keyword evidence="8 9" id="KW-0472">Membrane</keyword>
<dbReference type="InterPro" id="IPR003369">
    <property type="entry name" value="TatA/B/E"/>
</dbReference>
<dbReference type="Pfam" id="PF02416">
    <property type="entry name" value="TatA_B_E"/>
    <property type="match status" value="1"/>
</dbReference>
<feature type="region of interest" description="Disordered" evidence="10">
    <location>
        <begin position="70"/>
        <end position="168"/>
    </location>
</feature>
<organism evidence="12 13">
    <name type="scientific">Pontibaca methylaminivorans</name>
    <dbReference type="NCBI Taxonomy" id="515897"/>
    <lineage>
        <taxon>Bacteria</taxon>
        <taxon>Pseudomonadati</taxon>
        <taxon>Pseudomonadota</taxon>
        <taxon>Alphaproteobacteria</taxon>
        <taxon>Rhodobacterales</taxon>
        <taxon>Roseobacteraceae</taxon>
        <taxon>Pontibaca</taxon>
    </lineage>
</organism>
<dbReference type="PANTHER" id="PTHR33162:SF1">
    <property type="entry name" value="SEC-INDEPENDENT PROTEIN TRANSLOCASE PROTEIN TATA, CHLOROPLASTIC"/>
    <property type="match status" value="1"/>
</dbReference>
<keyword evidence="13" id="KW-1185">Reference proteome</keyword>
<evidence type="ECO:0000313" key="13">
    <source>
        <dbReference type="Proteomes" id="UP000192455"/>
    </source>
</evidence>
<dbReference type="Proteomes" id="UP000192455">
    <property type="component" value="Unassembled WGS sequence"/>
</dbReference>
<keyword evidence="7 9" id="KW-0811">Translocation</keyword>
<dbReference type="Gene3D" id="1.20.5.3310">
    <property type="match status" value="1"/>
</dbReference>
<dbReference type="RefSeq" id="WP_083945996.1">
    <property type="nucleotide sequence ID" value="NZ_FTPS01000001.1"/>
</dbReference>
<dbReference type="AlphaFoldDB" id="A0A1R3WE69"/>